<reference evidence="1 2" key="1">
    <citation type="journal article" date="2008" name="Science">
        <title>The Physcomitrella genome reveals evolutionary insights into the conquest of land by plants.</title>
        <authorList>
            <person name="Rensing S."/>
            <person name="Lang D."/>
            <person name="Zimmer A."/>
            <person name="Terry A."/>
            <person name="Salamov A."/>
            <person name="Shapiro H."/>
            <person name="Nishiyama T."/>
            <person name="Perroud P.-F."/>
            <person name="Lindquist E."/>
            <person name="Kamisugi Y."/>
            <person name="Tanahashi T."/>
            <person name="Sakakibara K."/>
            <person name="Fujita T."/>
            <person name="Oishi K."/>
            <person name="Shin-I T."/>
            <person name="Kuroki Y."/>
            <person name="Toyoda A."/>
            <person name="Suzuki Y."/>
            <person name="Hashimoto A."/>
            <person name="Yamaguchi K."/>
            <person name="Sugano A."/>
            <person name="Kohara Y."/>
            <person name="Fujiyama A."/>
            <person name="Anterola A."/>
            <person name="Aoki S."/>
            <person name="Ashton N."/>
            <person name="Barbazuk W.B."/>
            <person name="Barker E."/>
            <person name="Bennetzen J."/>
            <person name="Bezanilla M."/>
            <person name="Blankenship R."/>
            <person name="Cho S.H."/>
            <person name="Dutcher S."/>
            <person name="Estelle M."/>
            <person name="Fawcett J.A."/>
            <person name="Gundlach H."/>
            <person name="Hanada K."/>
            <person name="Heyl A."/>
            <person name="Hicks K.A."/>
            <person name="Hugh J."/>
            <person name="Lohr M."/>
            <person name="Mayer K."/>
            <person name="Melkozernov A."/>
            <person name="Murata T."/>
            <person name="Nelson D."/>
            <person name="Pils B."/>
            <person name="Prigge M."/>
            <person name="Reiss B."/>
            <person name="Renner T."/>
            <person name="Rombauts S."/>
            <person name="Rushton P."/>
            <person name="Sanderfoot A."/>
            <person name="Schween G."/>
            <person name="Shiu S.-H."/>
            <person name="Stueber K."/>
            <person name="Theodoulou F.L."/>
            <person name="Tu H."/>
            <person name="Van de Peer Y."/>
            <person name="Verrier P.J."/>
            <person name="Waters E."/>
            <person name="Wood A."/>
            <person name="Yang L."/>
            <person name="Cove D."/>
            <person name="Cuming A."/>
            <person name="Hasebe M."/>
            <person name="Lucas S."/>
            <person name="Mishler D.B."/>
            <person name="Reski R."/>
            <person name="Grigoriev I."/>
            <person name="Quatrano R.S."/>
            <person name="Boore J.L."/>
        </authorList>
    </citation>
    <scope>NUCLEOTIDE SEQUENCE [LARGE SCALE GENOMIC DNA]</scope>
    <source>
        <strain evidence="1 2">cv. Gransden 2004</strain>
    </source>
</reference>
<reference evidence="1 2" key="2">
    <citation type="journal article" date="2018" name="Plant J.">
        <title>The Physcomitrella patens chromosome-scale assembly reveals moss genome structure and evolution.</title>
        <authorList>
            <person name="Lang D."/>
            <person name="Ullrich K.K."/>
            <person name="Murat F."/>
            <person name="Fuchs J."/>
            <person name="Jenkins J."/>
            <person name="Haas F.B."/>
            <person name="Piednoel M."/>
            <person name="Gundlach H."/>
            <person name="Van Bel M."/>
            <person name="Meyberg R."/>
            <person name="Vives C."/>
            <person name="Morata J."/>
            <person name="Symeonidi A."/>
            <person name="Hiss M."/>
            <person name="Muchero W."/>
            <person name="Kamisugi Y."/>
            <person name="Saleh O."/>
            <person name="Blanc G."/>
            <person name="Decker E.L."/>
            <person name="van Gessel N."/>
            <person name="Grimwood J."/>
            <person name="Hayes R.D."/>
            <person name="Graham S.W."/>
            <person name="Gunter L.E."/>
            <person name="McDaniel S.F."/>
            <person name="Hoernstein S.N.W."/>
            <person name="Larsson A."/>
            <person name="Li F.W."/>
            <person name="Perroud P.F."/>
            <person name="Phillips J."/>
            <person name="Ranjan P."/>
            <person name="Rokshar D.S."/>
            <person name="Rothfels C.J."/>
            <person name="Schneider L."/>
            <person name="Shu S."/>
            <person name="Stevenson D.W."/>
            <person name="Thummler F."/>
            <person name="Tillich M."/>
            <person name="Villarreal Aguilar J.C."/>
            <person name="Widiez T."/>
            <person name="Wong G.K."/>
            <person name="Wymore A."/>
            <person name="Zhang Y."/>
            <person name="Zimmer A.D."/>
            <person name="Quatrano R.S."/>
            <person name="Mayer K.F.X."/>
            <person name="Goodstein D."/>
            <person name="Casacuberta J.M."/>
            <person name="Vandepoele K."/>
            <person name="Reski R."/>
            <person name="Cuming A.C."/>
            <person name="Tuskan G.A."/>
            <person name="Maumus F."/>
            <person name="Salse J."/>
            <person name="Schmutz J."/>
            <person name="Rensing S.A."/>
        </authorList>
    </citation>
    <scope>NUCLEOTIDE SEQUENCE [LARGE SCALE GENOMIC DNA]</scope>
    <source>
        <strain evidence="1 2">cv. Gransden 2004</strain>
    </source>
</reference>
<accession>A0A7I4A684</accession>
<organism evidence="1 2">
    <name type="scientific">Physcomitrium patens</name>
    <name type="common">Spreading-leaved earth moss</name>
    <name type="synonym">Physcomitrella patens</name>
    <dbReference type="NCBI Taxonomy" id="3218"/>
    <lineage>
        <taxon>Eukaryota</taxon>
        <taxon>Viridiplantae</taxon>
        <taxon>Streptophyta</taxon>
        <taxon>Embryophyta</taxon>
        <taxon>Bryophyta</taxon>
        <taxon>Bryophytina</taxon>
        <taxon>Bryopsida</taxon>
        <taxon>Funariidae</taxon>
        <taxon>Funariales</taxon>
        <taxon>Funariaceae</taxon>
        <taxon>Physcomitrium</taxon>
    </lineage>
</organism>
<dbReference type="Proteomes" id="UP000006727">
    <property type="component" value="Chromosome 11"/>
</dbReference>
<sequence>MDESDVEITSLGPIPPMDTATEVMKASKRRICEHVVVMRLKEDVDRQQEAEMLDVLWSLQFHFDSIVFLSTGEILLTVDKFTTAS</sequence>
<protein>
    <submittedName>
        <fullName evidence="1">Uncharacterized protein</fullName>
    </submittedName>
</protein>
<proteinExistence type="predicted"/>
<evidence type="ECO:0000313" key="1">
    <source>
        <dbReference type="EnsemblPlants" id="Pp3c11_16270V3.2"/>
    </source>
</evidence>
<dbReference type="EnsemblPlants" id="Pp3c11_16270V3.2">
    <property type="protein sequence ID" value="Pp3c11_16270V3.2"/>
    <property type="gene ID" value="Pp3c11_16270"/>
</dbReference>
<reference evidence="1" key="3">
    <citation type="submission" date="2020-12" db="UniProtKB">
        <authorList>
            <consortium name="EnsemblPlants"/>
        </authorList>
    </citation>
    <scope>IDENTIFICATION</scope>
</reference>
<evidence type="ECO:0000313" key="2">
    <source>
        <dbReference type="Proteomes" id="UP000006727"/>
    </source>
</evidence>
<dbReference type="InParanoid" id="A0A7I4A684"/>
<keyword evidence="2" id="KW-1185">Reference proteome</keyword>
<dbReference type="EMBL" id="ABEU02000011">
    <property type="status" value="NOT_ANNOTATED_CDS"/>
    <property type="molecule type" value="Genomic_DNA"/>
</dbReference>
<dbReference type="Gramene" id="Pp3c11_16270V3.2">
    <property type="protein sequence ID" value="Pp3c11_16270V3.2"/>
    <property type="gene ID" value="Pp3c11_16270"/>
</dbReference>
<dbReference type="AlphaFoldDB" id="A0A7I4A684"/>
<name>A0A7I4A684_PHYPA</name>